<dbReference type="AlphaFoldDB" id="A0A520MZN7"/>
<keyword evidence="3" id="KW-0520">NAD</keyword>
<dbReference type="GO" id="GO:0008615">
    <property type="term" value="P:pyridoxine biosynthetic process"/>
    <property type="evidence" value="ECO:0007669"/>
    <property type="project" value="TreeGrafter"/>
</dbReference>
<keyword evidence="1" id="KW-0479">Metal-binding</keyword>
<reference evidence="4 5" key="1">
    <citation type="submission" date="2019-02" db="EMBL/GenBank/DDBJ databases">
        <title>Prokaryotic population dynamics and viral predation in marine succession experiment using metagenomics: the confinement effect.</title>
        <authorList>
            <person name="Haro-Moreno J.M."/>
            <person name="Rodriguez-Valera F."/>
            <person name="Lopez-Perez M."/>
        </authorList>
    </citation>
    <scope>NUCLEOTIDE SEQUENCE [LARGE SCALE GENOMIC DNA]</scope>
    <source>
        <strain evidence="4">MED-G162</strain>
    </source>
</reference>
<dbReference type="InterPro" id="IPR005255">
    <property type="entry name" value="PdxA_fam"/>
</dbReference>
<dbReference type="Pfam" id="PF04166">
    <property type="entry name" value="PdxA"/>
    <property type="match status" value="1"/>
</dbReference>
<dbReference type="EC" id="1.1.1.262" evidence="4"/>
<dbReference type="GO" id="GO:0042823">
    <property type="term" value="P:pyridoxal phosphate biosynthetic process"/>
    <property type="evidence" value="ECO:0007669"/>
    <property type="project" value="TreeGrafter"/>
</dbReference>
<proteinExistence type="predicted"/>
<dbReference type="GO" id="GO:0050570">
    <property type="term" value="F:4-hydroxythreonine-4-phosphate dehydrogenase activity"/>
    <property type="evidence" value="ECO:0007669"/>
    <property type="project" value="UniProtKB-EC"/>
</dbReference>
<dbReference type="Proteomes" id="UP000319384">
    <property type="component" value="Unassembled WGS sequence"/>
</dbReference>
<keyword evidence="2 4" id="KW-0560">Oxidoreductase</keyword>
<protein>
    <submittedName>
        <fullName evidence="4">4-hydroxythreonine-4-phosphate dehydrogenase PdxA</fullName>
        <ecNumber evidence="4">1.1.1.262</ecNumber>
    </submittedName>
</protein>
<name>A0A520MZN7_9GAMM</name>
<dbReference type="PANTHER" id="PTHR30004:SF5">
    <property type="entry name" value="4-HYDROXYTHREONINE-4-PHOSPHATE DEHYDROGENASE"/>
    <property type="match status" value="1"/>
</dbReference>
<evidence type="ECO:0000256" key="1">
    <source>
        <dbReference type="ARBA" id="ARBA00022723"/>
    </source>
</evidence>
<dbReference type="EMBL" id="SHBH01000008">
    <property type="protein sequence ID" value="RZO26698.1"/>
    <property type="molecule type" value="Genomic_DNA"/>
</dbReference>
<dbReference type="NCBIfam" id="TIGR00557">
    <property type="entry name" value="pdxA"/>
    <property type="match status" value="1"/>
</dbReference>
<gene>
    <name evidence="4" type="primary">pdxA</name>
    <name evidence="4" type="ORF">EVA95_01640</name>
</gene>
<evidence type="ECO:0000313" key="5">
    <source>
        <dbReference type="Proteomes" id="UP000319384"/>
    </source>
</evidence>
<sequence>MKKIIYSPGEPAGIGPDLIIKLSASNIWENFKIPIVTIGDPNLFLDRAKKLKKKIKVIELNSVNEVKKNKKAYLQIIKVSKCKNTSPGKLTKLNANYVLDVLDYAIKQTISDKCAALVTGPLNKETIISIDKKFTGHTEYIQKITRSKDVLMMLASNKLKVALATTHIPLKMVSKNITKKLIVNKVQILNKDLKNKFNIKKPNIKVLGLNPHAGENGKIGNEELQYIKPAIKILRKSKINVSMPISADTAFSEKILKETDAYLGMYHDQVLPVLKALSFGNSINITLGVPIIRTSVDHGVALDIAGSKNSDSSSLILAIKTAKNLI</sequence>
<dbReference type="GO" id="GO:0051287">
    <property type="term" value="F:NAD binding"/>
    <property type="evidence" value="ECO:0007669"/>
    <property type="project" value="InterPro"/>
</dbReference>
<comment type="caution">
    <text evidence="4">The sequence shown here is derived from an EMBL/GenBank/DDBJ whole genome shotgun (WGS) entry which is preliminary data.</text>
</comment>
<dbReference type="SUPFAM" id="SSF53659">
    <property type="entry name" value="Isocitrate/Isopropylmalate dehydrogenase-like"/>
    <property type="match status" value="1"/>
</dbReference>
<dbReference type="GO" id="GO:0046872">
    <property type="term" value="F:metal ion binding"/>
    <property type="evidence" value="ECO:0007669"/>
    <property type="project" value="UniProtKB-KW"/>
</dbReference>
<dbReference type="PANTHER" id="PTHR30004">
    <property type="entry name" value="4-HYDROXYTHREONINE-4-PHOSPHATE DEHYDROGENASE"/>
    <property type="match status" value="1"/>
</dbReference>
<organism evidence="4 5">
    <name type="scientific">SAR86 cluster bacterium</name>
    <dbReference type="NCBI Taxonomy" id="2030880"/>
    <lineage>
        <taxon>Bacteria</taxon>
        <taxon>Pseudomonadati</taxon>
        <taxon>Pseudomonadota</taxon>
        <taxon>Gammaproteobacteria</taxon>
        <taxon>SAR86 cluster</taxon>
    </lineage>
</organism>
<evidence type="ECO:0000256" key="3">
    <source>
        <dbReference type="ARBA" id="ARBA00023027"/>
    </source>
</evidence>
<accession>A0A520MZN7</accession>
<evidence type="ECO:0000256" key="2">
    <source>
        <dbReference type="ARBA" id="ARBA00023002"/>
    </source>
</evidence>
<evidence type="ECO:0000313" key="4">
    <source>
        <dbReference type="EMBL" id="RZO26698.1"/>
    </source>
</evidence>
<dbReference type="Gene3D" id="3.40.718.10">
    <property type="entry name" value="Isopropylmalate Dehydrogenase"/>
    <property type="match status" value="1"/>
</dbReference>